<evidence type="ECO:0000313" key="2">
    <source>
        <dbReference type="Proteomes" id="UP000238479"/>
    </source>
</evidence>
<dbReference type="AlphaFoldDB" id="A0A2P6RTB3"/>
<accession>A0A2P6RTB3</accession>
<gene>
    <name evidence="1" type="ORF">RchiOBHm_Chr2g0124581</name>
</gene>
<keyword evidence="2" id="KW-1185">Reference proteome</keyword>
<reference evidence="1 2" key="1">
    <citation type="journal article" date="2018" name="Nat. Genet.">
        <title>The Rosa genome provides new insights in the design of modern roses.</title>
        <authorList>
            <person name="Bendahmane M."/>
        </authorList>
    </citation>
    <scope>NUCLEOTIDE SEQUENCE [LARGE SCALE GENOMIC DNA]</scope>
    <source>
        <strain evidence="2">cv. Old Blush</strain>
    </source>
</reference>
<proteinExistence type="predicted"/>
<evidence type="ECO:0000313" key="1">
    <source>
        <dbReference type="EMBL" id="PRQ49674.1"/>
    </source>
</evidence>
<dbReference type="Gramene" id="PRQ49674">
    <property type="protein sequence ID" value="PRQ49674"/>
    <property type="gene ID" value="RchiOBHm_Chr2g0124581"/>
</dbReference>
<organism evidence="1 2">
    <name type="scientific">Rosa chinensis</name>
    <name type="common">China rose</name>
    <dbReference type="NCBI Taxonomy" id="74649"/>
    <lineage>
        <taxon>Eukaryota</taxon>
        <taxon>Viridiplantae</taxon>
        <taxon>Streptophyta</taxon>
        <taxon>Embryophyta</taxon>
        <taxon>Tracheophyta</taxon>
        <taxon>Spermatophyta</taxon>
        <taxon>Magnoliopsida</taxon>
        <taxon>eudicotyledons</taxon>
        <taxon>Gunneridae</taxon>
        <taxon>Pentapetalae</taxon>
        <taxon>rosids</taxon>
        <taxon>fabids</taxon>
        <taxon>Rosales</taxon>
        <taxon>Rosaceae</taxon>
        <taxon>Rosoideae</taxon>
        <taxon>Rosoideae incertae sedis</taxon>
        <taxon>Rosa</taxon>
    </lineage>
</organism>
<dbReference type="Proteomes" id="UP000238479">
    <property type="component" value="Chromosome 2"/>
</dbReference>
<dbReference type="EMBL" id="PDCK01000040">
    <property type="protein sequence ID" value="PRQ49674.1"/>
    <property type="molecule type" value="Genomic_DNA"/>
</dbReference>
<comment type="caution">
    <text evidence="1">The sequence shown here is derived from an EMBL/GenBank/DDBJ whole genome shotgun (WGS) entry which is preliminary data.</text>
</comment>
<protein>
    <submittedName>
        <fullName evidence="1">Uncharacterized protein</fullName>
    </submittedName>
</protein>
<sequence>MKLPRNQLVMQFNNLFQSKAKLHNLYTIQIFRIINGLWCHEPKFFRNLNSQHHALISR</sequence>
<name>A0A2P6RTB3_ROSCH</name>